<organism evidence="1 2">
    <name type="scientific">Klebsiella oxytoca</name>
    <dbReference type="NCBI Taxonomy" id="571"/>
    <lineage>
        <taxon>Bacteria</taxon>
        <taxon>Pseudomonadati</taxon>
        <taxon>Pseudomonadota</taxon>
        <taxon>Gammaproteobacteria</taxon>
        <taxon>Enterobacterales</taxon>
        <taxon>Enterobacteriaceae</taxon>
        <taxon>Klebsiella/Raoultella group</taxon>
        <taxon>Klebsiella</taxon>
    </lineage>
</organism>
<reference evidence="1" key="1">
    <citation type="journal article" date="2018" name="Genome Biol.">
        <title>SKESA: strategic k-mer extension for scrupulous assemblies.</title>
        <authorList>
            <person name="Souvorov A."/>
            <person name="Agarwala R."/>
            <person name="Lipman D.J."/>
        </authorList>
    </citation>
    <scope>NUCLEOTIDE SEQUENCE</scope>
    <source>
        <strain evidence="1">R404</strain>
    </source>
</reference>
<dbReference type="EMBL" id="DACSEO010000022">
    <property type="protein sequence ID" value="HAT1681651.1"/>
    <property type="molecule type" value="Genomic_DNA"/>
</dbReference>
<reference evidence="1" key="2">
    <citation type="submission" date="2020-11" db="EMBL/GenBank/DDBJ databases">
        <authorList>
            <consortium name="NCBI Pathogen Detection Project"/>
        </authorList>
    </citation>
    <scope>NUCLEOTIDE SEQUENCE</scope>
    <source>
        <strain evidence="1">R404</strain>
    </source>
</reference>
<accession>A0AAN5L7B9</accession>
<dbReference type="AlphaFoldDB" id="A0AAN5L7B9"/>
<name>A0AAN5L7B9_KLEOX</name>
<evidence type="ECO:0000313" key="2">
    <source>
        <dbReference type="Proteomes" id="UP000856143"/>
    </source>
</evidence>
<protein>
    <submittedName>
        <fullName evidence="1">Type II toxin-antitoxin system HicB family antitoxin</fullName>
    </submittedName>
</protein>
<proteinExistence type="predicted"/>
<gene>
    <name evidence="1" type="ORF">I8Y21_002319</name>
</gene>
<sequence>MINTIKINGQQVVITFAPEIEMFRGEFIGLNDGTDFCAYSVEELKKKGTGSLRIFLDERHNDGLAPDRSFSGKITTRLSPVRHQALTIARYVH</sequence>
<comment type="caution">
    <text evidence="1">The sequence shown here is derived from an EMBL/GenBank/DDBJ whole genome shotgun (WGS) entry which is preliminary data.</text>
</comment>
<dbReference type="Proteomes" id="UP000856143">
    <property type="component" value="Unassembled WGS sequence"/>
</dbReference>
<evidence type="ECO:0000313" key="1">
    <source>
        <dbReference type="EMBL" id="HAT1681651.1"/>
    </source>
</evidence>